<organism evidence="2 3">
    <name type="scientific">Sphingomonas astaxanthinifaciens DSM 22298</name>
    <dbReference type="NCBI Taxonomy" id="1123267"/>
    <lineage>
        <taxon>Bacteria</taxon>
        <taxon>Pseudomonadati</taxon>
        <taxon>Pseudomonadota</taxon>
        <taxon>Alphaproteobacteria</taxon>
        <taxon>Sphingomonadales</taxon>
        <taxon>Sphingomonadaceae</taxon>
        <taxon>Sphingomonas</taxon>
    </lineage>
</organism>
<evidence type="ECO:0000313" key="2">
    <source>
        <dbReference type="EMBL" id="GLR47100.1"/>
    </source>
</evidence>
<accession>A0ABQ5Z528</accession>
<dbReference type="InterPro" id="IPR012495">
    <property type="entry name" value="TadE-like_dom"/>
</dbReference>
<protein>
    <recommendedName>
        <fullName evidence="1">TadE-like domain-containing protein</fullName>
    </recommendedName>
</protein>
<name>A0ABQ5Z528_9SPHN</name>
<sequence length="175" mass="18538">MSRLARDTRGSAAVEMALALPILMALFFGSVELGNYFQSQHVLVKGLRDGAVFVARQDISKFNCTTGAIDSGVVTEAKKLIQKSVLDNAADDRLPLWANTTTYSFGVACPTSVSITTSSGTTTTGMGGIYVANSNRAPVVTINVSMPYRLLMSGWGLTPISLKLNATQQAVVMGI</sequence>
<evidence type="ECO:0000259" key="1">
    <source>
        <dbReference type="Pfam" id="PF07811"/>
    </source>
</evidence>
<dbReference type="RefSeq" id="WP_029942302.1">
    <property type="nucleotide sequence ID" value="NZ_BSOO01000005.1"/>
</dbReference>
<evidence type="ECO:0000313" key="3">
    <source>
        <dbReference type="Proteomes" id="UP001156703"/>
    </source>
</evidence>
<gene>
    <name evidence="2" type="ORF">GCM10007925_08110</name>
</gene>
<proteinExistence type="predicted"/>
<dbReference type="Proteomes" id="UP001156703">
    <property type="component" value="Unassembled WGS sequence"/>
</dbReference>
<dbReference type="EMBL" id="BSOO01000005">
    <property type="protein sequence ID" value="GLR47100.1"/>
    <property type="molecule type" value="Genomic_DNA"/>
</dbReference>
<keyword evidence="3" id="KW-1185">Reference proteome</keyword>
<dbReference type="Pfam" id="PF07811">
    <property type="entry name" value="TadE"/>
    <property type="match status" value="1"/>
</dbReference>
<comment type="caution">
    <text evidence="2">The sequence shown here is derived from an EMBL/GenBank/DDBJ whole genome shotgun (WGS) entry which is preliminary data.</text>
</comment>
<feature type="domain" description="TadE-like" evidence="1">
    <location>
        <begin position="10"/>
        <end position="51"/>
    </location>
</feature>
<reference evidence="3" key="1">
    <citation type="journal article" date="2019" name="Int. J. Syst. Evol. Microbiol.">
        <title>The Global Catalogue of Microorganisms (GCM) 10K type strain sequencing project: providing services to taxonomists for standard genome sequencing and annotation.</title>
        <authorList>
            <consortium name="The Broad Institute Genomics Platform"/>
            <consortium name="The Broad Institute Genome Sequencing Center for Infectious Disease"/>
            <person name="Wu L."/>
            <person name="Ma J."/>
        </authorList>
    </citation>
    <scope>NUCLEOTIDE SEQUENCE [LARGE SCALE GENOMIC DNA]</scope>
    <source>
        <strain evidence="3">NBRC 102146</strain>
    </source>
</reference>